<evidence type="ECO:0000313" key="3">
    <source>
        <dbReference type="EMBL" id="KAG7386708.1"/>
    </source>
</evidence>
<reference evidence="3" key="1">
    <citation type="submission" date="2021-02" db="EMBL/GenBank/DDBJ databases">
        <authorList>
            <person name="Palmer J.M."/>
        </authorList>
    </citation>
    <scope>NUCLEOTIDE SEQUENCE</scope>
    <source>
        <strain evidence="3">SCRP734</strain>
    </source>
</reference>
<protein>
    <recommendedName>
        <fullName evidence="2">PH domain-containing protein</fullName>
    </recommendedName>
</protein>
<proteinExistence type="predicted"/>
<dbReference type="EMBL" id="JAGDFM010000095">
    <property type="protein sequence ID" value="KAG7386708.1"/>
    <property type="molecule type" value="Genomic_DNA"/>
</dbReference>
<keyword evidence="1" id="KW-0175">Coiled coil</keyword>
<organism evidence="3 4">
    <name type="scientific">Phytophthora pseudosyringae</name>
    <dbReference type="NCBI Taxonomy" id="221518"/>
    <lineage>
        <taxon>Eukaryota</taxon>
        <taxon>Sar</taxon>
        <taxon>Stramenopiles</taxon>
        <taxon>Oomycota</taxon>
        <taxon>Peronosporomycetes</taxon>
        <taxon>Peronosporales</taxon>
        <taxon>Peronosporaceae</taxon>
        <taxon>Phytophthora</taxon>
    </lineage>
</organism>
<dbReference type="AlphaFoldDB" id="A0A8T1W2C3"/>
<keyword evidence="4" id="KW-1185">Reference proteome</keyword>
<gene>
    <name evidence="3" type="ORF">PHYPSEUDO_015388</name>
</gene>
<dbReference type="Proteomes" id="UP000694044">
    <property type="component" value="Unassembled WGS sequence"/>
</dbReference>
<dbReference type="SMART" id="SM00233">
    <property type="entry name" value="PH"/>
    <property type="match status" value="4"/>
</dbReference>
<evidence type="ECO:0000313" key="4">
    <source>
        <dbReference type="Proteomes" id="UP000694044"/>
    </source>
</evidence>
<dbReference type="PROSITE" id="PS50003">
    <property type="entry name" value="PH_DOMAIN"/>
    <property type="match status" value="2"/>
</dbReference>
<feature type="domain" description="PH" evidence="2">
    <location>
        <begin position="6"/>
        <end position="110"/>
    </location>
</feature>
<feature type="domain" description="PH" evidence="2">
    <location>
        <begin position="113"/>
        <end position="282"/>
    </location>
</feature>
<dbReference type="InterPro" id="IPR001849">
    <property type="entry name" value="PH_domain"/>
</dbReference>
<comment type="caution">
    <text evidence="3">The sequence shown here is derived from an EMBL/GenBank/DDBJ whole genome shotgun (WGS) entry which is preliminary data.</text>
</comment>
<accession>A0A8T1W2C3</accession>
<evidence type="ECO:0000259" key="2">
    <source>
        <dbReference type="PROSITE" id="PS50003"/>
    </source>
</evidence>
<feature type="coiled-coil region" evidence="1">
    <location>
        <begin position="710"/>
        <end position="737"/>
    </location>
</feature>
<dbReference type="OrthoDB" id="77106at2759"/>
<dbReference type="CDD" id="cd00821">
    <property type="entry name" value="PH"/>
    <property type="match status" value="1"/>
</dbReference>
<evidence type="ECO:0000256" key="1">
    <source>
        <dbReference type="SAM" id="Coils"/>
    </source>
</evidence>
<sequence length="875" mass="97368">MEDYIRGVLCGYLQVQNGTRDNAKRKRTFVVLSDSRMDYYLTDPRPTFAAKIDSTYFLVETTRVHHYLELNSRAPPHSICLTTDKSTDVYIADTQAEADLWFRHISERLEALSTMLKGVIMLRKELPATQQVKRFVLRTKYRWKARYLELGRSTLRFCKPSDHKTRTMKQFTLTASSFAGQESTTYLRQLSVLASYSIPVDPTPQTLKGIMKIEKMRREEENRNEIDSSDISISNNEVRPKGSSVAAFYPFIVTTGQAYILLAAPTEQIRTHWILAIRLRIIALKYRHNGGADPRKQPGLLTTQEANPYQLQSFVEAQPKPGGPWKQLYVELDNGMLRVKKSERKLGSIFEVQLVPTCRVTPLLEKANAFTVRSLGCEVSFAPGSATEARRWMDLIRGAAAAVDRARYQRIFHDDIRKLLRHSVVYALDVASEASAGIVLEKHKKRIFVLSHEPSAPRSPRRVSMAALVRRVSLLTAATSSASARTLSPSSGSASPADSPTVSAATVNSAIIPPGSVLVGISQFGMMHDSVDTIWHSLRQKKGCYKQAKRLLFRAPAVKEGVLRVKFRAADDWVLHRCRLSNGIFRVEDAHSCDGDILVEVALRDCGVELFSDDDCVNGIKITIATSSALVRTVVFMNVAVDDDAFLWFATLHMESSVTQDSPVFPLTATTLAGTPLPAPASGSPSSRAEKLAADQAKSYRDCTVVGTRVEEIEKYAREQEQSLLNLTAEVRKKQEADPLFHGSRQNDPHPVVGISGGSATLSSAEITRFFQHLDPVSSGKVSLAGLTFTMKLVTRHVRSRTTTYRRFNAESGERESAAPDSEPLGDFYAALDAFRLDGHDSLAPEEFVTVMGKVTHPAIVELVRKESRNDIQCI</sequence>
<name>A0A8T1W2C3_9STRA</name>